<proteinExistence type="predicted"/>
<organism evidence="1 2">
    <name type="scientific">Fusarium oxysporum f. sp. cubense</name>
    <dbReference type="NCBI Taxonomy" id="61366"/>
    <lineage>
        <taxon>Eukaryota</taxon>
        <taxon>Fungi</taxon>
        <taxon>Dikarya</taxon>
        <taxon>Ascomycota</taxon>
        <taxon>Pezizomycotina</taxon>
        <taxon>Sordariomycetes</taxon>
        <taxon>Hypocreomycetidae</taxon>
        <taxon>Hypocreales</taxon>
        <taxon>Nectriaceae</taxon>
        <taxon>Fusarium</taxon>
        <taxon>Fusarium oxysporum species complex</taxon>
    </lineage>
</organism>
<reference evidence="1 2" key="1">
    <citation type="submission" date="2019-07" db="EMBL/GenBank/DDBJ databases">
        <title>The First High-Quality Draft Genome Sequence of the Causal Agent of the Current Panama Disease Epidemic.</title>
        <authorList>
            <person name="Warmington R.J."/>
            <person name="Kay W."/>
            <person name="Jeffries A."/>
            <person name="Bebber D."/>
            <person name="Moore K."/>
            <person name="Studholme D.J."/>
        </authorList>
    </citation>
    <scope>NUCLEOTIDE SEQUENCE [LARGE SCALE GENOMIC DNA]</scope>
    <source>
        <strain evidence="1 2">TR4</strain>
    </source>
</reference>
<accession>A0A5C6SF90</accession>
<comment type="caution">
    <text evidence="1">The sequence shown here is derived from an EMBL/GenBank/DDBJ whole genome shotgun (WGS) entry which is preliminary data.</text>
</comment>
<name>A0A5C6SF90_FUSOC</name>
<gene>
    <name evidence="1" type="ORF">FocTR4_00012289</name>
</gene>
<dbReference type="AlphaFoldDB" id="A0A5C6SF90"/>
<dbReference type="Proteomes" id="UP000321331">
    <property type="component" value="Unassembled WGS sequence"/>
</dbReference>
<protein>
    <submittedName>
        <fullName evidence="1">Uncharacterized protein</fullName>
    </submittedName>
</protein>
<evidence type="ECO:0000313" key="2">
    <source>
        <dbReference type="Proteomes" id="UP000321331"/>
    </source>
</evidence>
<dbReference type="EMBL" id="VMNF01000014">
    <property type="protein sequence ID" value="TXB97414.1"/>
    <property type="molecule type" value="Genomic_DNA"/>
</dbReference>
<evidence type="ECO:0000313" key="1">
    <source>
        <dbReference type="EMBL" id="TXB97414.1"/>
    </source>
</evidence>
<sequence length="106" mass="11759">MPGGGRRWRESKFGRKLLRGLVLVNPLFSTSARVTLLFEFVCDVEHCAAAFFVTGRLAVGPRICRQGERAYATTPVSFCGHKQLQCGWEFGGFQEYTSRGTGEPTP</sequence>